<evidence type="ECO:0000256" key="2">
    <source>
        <dbReference type="ARBA" id="ARBA00023015"/>
    </source>
</evidence>
<sequence>MSLTPETRLKQLDLNLLTVLDALLREQSVTRAADSLGTTQSAISHSLGRLRAFFDDSLFVKASQGMVPTRKAELLRQPVVAIMAAIRNEVLAEAGFDPARSRRAFVFAMTDVGELVFLPPLLTQLRKAAPGCTVRTVQVPIEQIEGLLASGEVDLALGSIKSAPEGLYRQRLFMNTFVTIVSASNTSIGENMTLEQFRRTPQVVVSLEGKPGTAYDNLIEEQGVERNVFLTTPHFLVVPLLLERQPDLIATVPMELANAFARYGTVRILKPPVELPQFALDQHWHPRFHNDPAVVWLRTMVKQTFEQYAEPGGG</sequence>
<dbReference type="Pfam" id="PF03466">
    <property type="entry name" value="LysR_substrate"/>
    <property type="match status" value="1"/>
</dbReference>
<dbReference type="CDD" id="cd08459">
    <property type="entry name" value="PBP2_DntR_NahR_LinR_like"/>
    <property type="match status" value="1"/>
</dbReference>
<dbReference type="PANTHER" id="PTHR30118:SF15">
    <property type="entry name" value="TRANSCRIPTIONAL REGULATORY PROTEIN"/>
    <property type="match status" value="1"/>
</dbReference>
<dbReference type="InterPro" id="IPR036388">
    <property type="entry name" value="WH-like_DNA-bd_sf"/>
</dbReference>
<keyword evidence="4" id="KW-0804">Transcription</keyword>
<dbReference type="Proteomes" id="UP000297564">
    <property type="component" value="Unassembled WGS sequence"/>
</dbReference>
<evidence type="ECO:0000259" key="5">
    <source>
        <dbReference type="PROSITE" id="PS50931"/>
    </source>
</evidence>
<protein>
    <submittedName>
        <fullName evidence="6">LysR family transcriptional regulator</fullName>
    </submittedName>
</protein>
<name>A0A4Z0BXN6_9BURK</name>
<evidence type="ECO:0000256" key="1">
    <source>
        <dbReference type="ARBA" id="ARBA00009437"/>
    </source>
</evidence>
<dbReference type="Gene3D" id="1.10.10.10">
    <property type="entry name" value="Winged helix-like DNA-binding domain superfamily/Winged helix DNA-binding domain"/>
    <property type="match status" value="1"/>
</dbReference>
<evidence type="ECO:0000313" key="6">
    <source>
        <dbReference type="EMBL" id="TFZ03462.1"/>
    </source>
</evidence>
<evidence type="ECO:0000256" key="3">
    <source>
        <dbReference type="ARBA" id="ARBA00023125"/>
    </source>
</evidence>
<dbReference type="EMBL" id="SMLL01000002">
    <property type="protein sequence ID" value="TFZ03462.1"/>
    <property type="molecule type" value="Genomic_DNA"/>
</dbReference>
<dbReference type="Pfam" id="PF00126">
    <property type="entry name" value="HTH_1"/>
    <property type="match status" value="1"/>
</dbReference>
<dbReference type="PANTHER" id="PTHR30118">
    <property type="entry name" value="HTH-TYPE TRANSCRIPTIONAL REGULATOR LEUO-RELATED"/>
    <property type="match status" value="1"/>
</dbReference>
<dbReference type="OrthoDB" id="8583877at2"/>
<dbReference type="PROSITE" id="PS50931">
    <property type="entry name" value="HTH_LYSR"/>
    <property type="match status" value="1"/>
</dbReference>
<dbReference type="GO" id="GO:0003700">
    <property type="term" value="F:DNA-binding transcription factor activity"/>
    <property type="evidence" value="ECO:0007669"/>
    <property type="project" value="InterPro"/>
</dbReference>
<dbReference type="InterPro" id="IPR036390">
    <property type="entry name" value="WH_DNA-bd_sf"/>
</dbReference>
<dbReference type="SUPFAM" id="SSF53850">
    <property type="entry name" value="Periplasmic binding protein-like II"/>
    <property type="match status" value="1"/>
</dbReference>
<dbReference type="Gene3D" id="3.40.190.10">
    <property type="entry name" value="Periplasmic binding protein-like II"/>
    <property type="match status" value="2"/>
</dbReference>
<feature type="domain" description="HTH lysR-type" evidence="5">
    <location>
        <begin position="12"/>
        <end position="69"/>
    </location>
</feature>
<accession>A0A4Z0BXN6</accession>
<evidence type="ECO:0000313" key="7">
    <source>
        <dbReference type="Proteomes" id="UP000297564"/>
    </source>
</evidence>
<comment type="caution">
    <text evidence="6">The sequence shown here is derived from an EMBL/GenBank/DDBJ whole genome shotgun (WGS) entry which is preliminary data.</text>
</comment>
<proteinExistence type="inferred from homology"/>
<keyword evidence="7" id="KW-1185">Reference proteome</keyword>
<organism evidence="6 7">
    <name type="scientific">Ramlibacter rhizophilus</name>
    <dbReference type="NCBI Taxonomy" id="1781167"/>
    <lineage>
        <taxon>Bacteria</taxon>
        <taxon>Pseudomonadati</taxon>
        <taxon>Pseudomonadota</taxon>
        <taxon>Betaproteobacteria</taxon>
        <taxon>Burkholderiales</taxon>
        <taxon>Comamonadaceae</taxon>
        <taxon>Ramlibacter</taxon>
    </lineage>
</organism>
<evidence type="ECO:0000256" key="4">
    <source>
        <dbReference type="ARBA" id="ARBA00023163"/>
    </source>
</evidence>
<dbReference type="InterPro" id="IPR000847">
    <property type="entry name" value="LysR_HTH_N"/>
</dbReference>
<dbReference type="GO" id="GO:0003677">
    <property type="term" value="F:DNA binding"/>
    <property type="evidence" value="ECO:0007669"/>
    <property type="project" value="UniProtKB-KW"/>
</dbReference>
<dbReference type="RefSeq" id="WP_135284261.1">
    <property type="nucleotide sequence ID" value="NZ_SMLL01000002.1"/>
</dbReference>
<dbReference type="AlphaFoldDB" id="A0A4Z0BXN6"/>
<keyword evidence="2" id="KW-0805">Transcription regulation</keyword>
<comment type="similarity">
    <text evidence="1">Belongs to the LysR transcriptional regulatory family.</text>
</comment>
<dbReference type="InterPro" id="IPR050389">
    <property type="entry name" value="LysR-type_TF"/>
</dbReference>
<dbReference type="InterPro" id="IPR005119">
    <property type="entry name" value="LysR_subst-bd"/>
</dbReference>
<reference evidence="6 7" key="1">
    <citation type="submission" date="2019-03" db="EMBL/GenBank/DDBJ databases">
        <title>Ramlibacter rhizophilus CCTCC AB2015357, whole genome shotgun sequence.</title>
        <authorList>
            <person name="Zhang X."/>
            <person name="Feng G."/>
            <person name="Zhu H."/>
        </authorList>
    </citation>
    <scope>NUCLEOTIDE SEQUENCE [LARGE SCALE GENOMIC DNA]</scope>
    <source>
        <strain evidence="6 7">CCTCC AB2015357</strain>
    </source>
</reference>
<keyword evidence="3" id="KW-0238">DNA-binding</keyword>
<gene>
    <name evidence="6" type="ORF">EZ242_06200</name>
</gene>
<dbReference type="SUPFAM" id="SSF46785">
    <property type="entry name" value="Winged helix' DNA-binding domain"/>
    <property type="match status" value="1"/>
</dbReference>